<name>K5X7E1_AGABU</name>
<accession>K5X7E1</accession>
<organism evidence="1 2">
    <name type="scientific">Agaricus bisporus var. burnettii (strain JB137-S8 / ATCC MYA-4627 / FGSC 10392)</name>
    <name type="common">White button mushroom</name>
    <dbReference type="NCBI Taxonomy" id="597362"/>
    <lineage>
        <taxon>Eukaryota</taxon>
        <taxon>Fungi</taxon>
        <taxon>Dikarya</taxon>
        <taxon>Basidiomycota</taxon>
        <taxon>Agaricomycotina</taxon>
        <taxon>Agaricomycetes</taxon>
        <taxon>Agaricomycetidae</taxon>
        <taxon>Agaricales</taxon>
        <taxon>Agaricineae</taxon>
        <taxon>Agaricaceae</taxon>
        <taxon>Agaricus</taxon>
    </lineage>
</organism>
<dbReference type="Proteomes" id="UP000008493">
    <property type="component" value="Unassembled WGS sequence"/>
</dbReference>
<dbReference type="InParanoid" id="K5X7E1"/>
<sequence length="143" mass="16391">MNANQSKLEVFMYNYTLKQRTIDRQCIPAVIKPVLRWVWPKIVEHIKFRGIPVPLKGLISTGNHSTMEGGPRVKIGLFDAKDLKIGVLTVYPEIDDFELDLSKGEFWANGKIEDLRVGFTVVLIEHLCVMAVYLHTSRVDVYF</sequence>
<dbReference type="HOGENOM" id="CLU_1805608_0_0_1"/>
<protein>
    <submittedName>
        <fullName evidence="1">Uncharacterized protein</fullName>
    </submittedName>
</protein>
<reference evidence="2" key="1">
    <citation type="journal article" date="2012" name="Proc. Natl. Acad. Sci. U.S.A.">
        <title>Genome sequence of the button mushroom Agaricus bisporus reveals mechanisms governing adaptation to a humic-rich ecological niche.</title>
        <authorList>
            <person name="Morin E."/>
            <person name="Kohler A."/>
            <person name="Baker A.R."/>
            <person name="Foulongne-Oriol M."/>
            <person name="Lombard V."/>
            <person name="Nagy L.G."/>
            <person name="Ohm R.A."/>
            <person name="Patyshakuliyeva A."/>
            <person name="Brun A."/>
            <person name="Aerts A.L."/>
            <person name="Bailey A.M."/>
            <person name="Billette C."/>
            <person name="Coutinho P.M."/>
            <person name="Deakin G."/>
            <person name="Doddapaneni H."/>
            <person name="Floudas D."/>
            <person name="Grimwood J."/>
            <person name="Hilden K."/>
            <person name="Kuees U."/>
            <person name="LaButti K.M."/>
            <person name="Lapidus A."/>
            <person name="Lindquist E.A."/>
            <person name="Lucas S.M."/>
            <person name="Murat C."/>
            <person name="Riley R.W."/>
            <person name="Salamov A.A."/>
            <person name="Schmutz J."/>
            <person name="Subramanian V."/>
            <person name="Woesten H.A.B."/>
            <person name="Xu J."/>
            <person name="Eastwood D.C."/>
            <person name="Foster G.D."/>
            <person name="Sonnenberg A.S."/>
            <person name="Cullen D."/>
            <person name="de Vries R.P."/>
            <person name="Lundell T."/>
            <person name="Hibbett D.S."/>
            <person name="Henrissat B."/>
            <person name="Burton K.S."/>
            <person name="Kerrigan R.W."/>
            <person name="Challen M.P."/>
            <person name="Grigoriev I.V."/>
            <person name="Martin F."/>
        </authorList>
    </citation>
    <scope>NUCLEOTIDE SEQUENCE [LARGE SCALE GENOMIC DNA]</scope>
    <source>
        <strain evidence="2">JB137-S8 / ATCC MYA-4627 / FGSC 10392</strain>
    </source>
</reference>
<gene>
    <name evidence="1" type="ORF">AGABI1DRAFT_91720</name>
</gene>
<dbReference type="RefSeq" id="XP_007329845.1">
    <property type="nucleotide sequence ID" value="XM_007329783.1"/>
</dbReference>
<proteinExistence type="predicted"/>
<evidence type="ECO:0000313" key="2">
    <source>
        <dbReference type="Proteomes" id="UP000008493"/>
    </source>
</evidence>
<evidence type="ECO:0000313" key="1">
    <source>
        <dbReference type="EMBL" id="EKM79083.1"/>
    </source>
</evidence>
<dbReference type="AlphaFoldDB" id="K5X7E1"/>
<dbReference type="KEGG" id="abp:AGABI1DRAFT91720"/>
<keyword evidence="2" id="KW-1185">Reference proteome</keyword>
<dbReference type="EMBL" id="JH971390">
    <property type="protein sequence ID" value="EKM79083.1"/>
    <property type="molecule type" value="Genomic_DNA"/>
</dbReference>
<dbReference type="GeneID" id="18832425"/>